<accession>A0A8S5LBS7</accession>
<proteinExistence type="predicted"/>
<organism evidence="1">
    <name type="scientific">Inoviridae sp. ctFNB4</name>
    <dbReference type="NCBI Taxonomy" id="2823614"/>
    <lineage>
        <taxon>Viruses</taxon>
        <taxon>Monodnaviria</taxon>
        <taxon>Loebvirae</taxon>
        <taxon>Hofneiviricota</taxon>
        <taxon>Faserviricetes</taxon>
        <taxon>Tubulavirales</taxon>
        <taxon>Inoviridae</taxon>
    </lineage>
</organism>
<sequence>MILTSYSTAKNSIFQTKPSNFYRASSLRPACFRKIPKT</sequence>
<name>A0A8S5LBS7_9VIRU</name>
<reference evidence="1" key="1">
    <citation type="journal article" date="2021" name="Proc. Natl. Acad. Sci. U.S.A.">
        <title>A Catalog of Tens of Thousands of Viruses from Human Metagenomes Reveals Hidden Associations with Chronic Diseases.</title>
        <authorList>
            <person name="Tisza M.J."/>
            <person name="Buck C.B."/>
        </authorList>
    </citation>
    <scope>NUCLEOTIDE SEQUENCE</scope>
    <source>
        <strain evidence="1">CtFNB4</strain>
    </source>
</reference>
<dbReference type="EMBL" id="BK014674">
    <property type="protein sequence ID" value="DAD67315.1"/>
    <property type="molecule type" value="Genomic_DNA"/>
</dbReference>
<evidence type="ECO:0000313" key="1">
    <source>
        <dbReference type="EMBL" id="DAD67315.1"/>
    </source>
</evidence>
<protein>
    <submittedName>
        <fullName evidence="1">Uncharacterized protein</fullName>
    </submittedName>
</protein>